<evidence type="ECO:0000313" key="9">
    <source>
        <dbReference type="EMBL" id="RZS45147.1"/>
    </source>
</evidence>
<evidence type="ECO:0000256" key="2">
    <source>
        <dbReference type="ARBA" id="ARBA00022448"/>
    </source>
</evidence>
<feature type="transmembrane region" description="Helical" evidence="7">
    <location>
        <begin position="376"/>
        <end position="396"/>
    </location>
</feature>
<keyword evidence="6 7" id="KW-0472">Membrane</keyword>
<evidence type="ECO:0000256" key="3">
    <source>
        <dbReference type="ARBA" id="ARBA00022475"/>
    </source>
</evidence>
<evidence type="ECO:0000256" key="7">
    <source>
        <dbReference type="SAM" id="Phobius"/>
    </source>
</evidence>
<comment type="caution">
    <text evidence="9">The sequence shown here is derived from an EMBL/GenBank/DDBJ whole genome shotgun (WGS) entry which is preliminary data.</text>
</comment>
<dbReference type="PROSITE" id="PS50850">
    <property type="entry name" value="MFS"/>
    <property type="match status" value="1"/>
</dbReference>
<keyword evidence="10" id="KW-1185">Reference proteome</keyword>
<dbReference type="InterPro" id="IPR010290">
    <property type="entry name" value="TM_effector"/>
</dbReference>
<feature type="domain" description="Major facilitator superfamily (MFS) profile" evidence="8">
    <location>
        <begin position="1"/>
        <end position="401"/>
    </location>
</feature>
<protein>
    <submittedName>
        <fullName evidence="9">Transmembrane secretion effector</fullName>
    </submittedName>
</protein>
<gene>
    <name evidence="9" type="ORF">EV193_1011034</name>
</gene>
<evidence type="ECO:0000256" key="5">
    <source>
        <dbReference type="ARBA" id="ARBA00022989"/>
    </source>
</evidence>
<dbReference type="PANTHER" id="PTHR23513:SF6">
    <property type="entry name" value="MAJOR FACILITATOR SUPERFAMILY ASSOCIATED DOMAIN-CONTAINING PROTEIN"/>
    <property type="match status" value="1"/>
</dbReference>
<feature type="transmembrane region" description="Helical" evidence="7">
    <location>
        <begin position="287"/>
        <end position="305"/>
    </location>
</feature>
<keyword evidence="2" id="KW-0813">Transport</keyword>
<dbReference type="SUPFAM" id="SSF103473">
    <property type="entry name" value="MFS general substrate transporter"/>
    <property type="match status" value="1"/>
</dbReference>
<evidence type="ECO:0000313" key="10">
    <source>
        <dbReference type="Proteomes" id="UP000294257"/>
    </source>
</evidence>
<proteinExistence type="predicted"/>
<dbReference type="InterPro" id="IPR036259">
    <property type="entry name" value="MFS_trans_sf"/>
</dbReference>
<dbReference type="Pfam" id="PF05977">
    <property type="entry name" value="MFS_3"/>
    <property type="match status" value="1"/>
</dbReference>
<accession>A0A4Q7L706</accession>
<dbReference type="CDD" id="cd06173">
    <property type="entry name" value="MFS_MefA_like"/>
    <property type="match status" value="1"/>
</dbReference>
<dbReference type="InterPro" id="IPR020846">
    <property type="entry name" value="MFS_dom"/>
</dbReference>
<evidence type="ECO:0000256" key="1">
    <source>
        <dbReference type="ARBA" id="ARBA00004651"/>
    </source>
</evidence>
<feature type="transmembrane region" description="Helical" evidence="7">
    <location>
        <begin position="352"/>
        <end position="370"/>
    </location>
</feature>
<evidence type="ECO:0000256" key="6">
    <source>
        <dbReference type="ARBA" id="ARBA00023136"/>
    </source>
</evidence>
<feature type="transmembrane region" description="Helical" evidence="7">
    <location>
        <begin position="255"/>
        <end position="280"/>
    </location>
</feature>
<evidence type="ECO:0000259" key="8">
    <source>
        <dbReference type="PROSITE" id="PS50850"/>
    </source>
</evidence>
<dbReference type="Proteomes" id="UP000294257">
    <property type="component" value="Unassembled WGS sequence"/>
</dbReference>
<dbReference type="Gene3D" id="1.20.1250.20">
    <property type="entry name" value="MFS general substrate transporter like domains"/>
    <property type="match status" value="1"/>
</dbReference>
<keyword evidence="4 7" id="KW-0812">Transmembrane</keyword>
<dbReference type="GO" id="GO:0005886">
    <property type="term" value="C:plasma membrane"/>
    <property type="evidence" value="ECO:0007669"/>
    <property type="project" value="UniProtKB-SubCell"/>
</dbReference>
<dbReference type="EMBL" id="SGWQ01000001">
    <property type="protein sequence ID" value="RZS45147.1"/>
    <property type="molecule type" value="Genomic_DNA"/>
</dbReference>
<name>A0A4Q7L706_9PSEU</name>
<feature type="transmembrane region" description="Helical" evidence="7">
    <location>
        <begin position="76"/>
        <end position="96"/>
    </location>
</feature>
<dbReference type="PANTHER" id="PTHR23513">
    <property type="entry name" value="INTEGRAL MEMBRANE EFFLUX PROTEIN-RELATED"/>
    <property type="match status" value="1"/>
</dbReference>
<organism evidence="9 10">
    <name type="scientific">Herbihabitans rhizosphaerae</name>
    <dbReference type="NCBI Taxonomy" id="1872711"/>
    <lineage>
        <taxon>Bacteria</taxon>
        <taxon>Bacillati</taxon>
        <taxon>Actinomycetota</taxon>
        <taxon>Actinomycetes</taxon>
        <taxon>Pseudonocardiales</taxon>
        <taxon>Pseudonocardiaceae</taxon>
        <taxon>Herbihabitans</taxon>
    </lineage>
</organism>
<keyword evidence="5 7" id="KW-1133">Transmembrane helix</keyword>
<feature type="transmembrane region" description="Helical" evidence="7">
    <location>
        <begin position="311"/>
        <end position="332"/>
    </location>
</feature>
<evidence type="ECO:0000256" key="4">
    <source>
        <dbReference type="ARBA" id="ARBA00022692"/>
    </source>
</evidence>
<dbReference type="AlphaFoldDB" id="A0A4Q7L706"/>
<dbReference type="GO" id="GO:0022857">
    <property type="term" value="F:transmembrane transporter activity"/>
    <property type="evidence" value="ECO:0007669"/>
    <property type="project" value="InterPro"/>
</dbReference>
<reference evidence="9 10" key="1">
    <citation type="submission" date="2019-02" db="EMBL/GenBank/DDBJ databases">
        <title>Genomic Encyclopedia of Type Strains, Phase IV (KMG-IV): sequencing the most valuable type-strain genomes for metagenomic binning, comparative biology and taxonomic classification.</title>
        <authorList>
            <person name="Goeker M."/>
        </authorList>
    </citation>
    <scope>NUCLEOTIDE SEQUENCE [LARGE SCALE GENOMIC DNA]</scope>
    <source>
        <strain evidence="9 10">DSM 101727</strain>
    </source>
</reference>
<sequence length="417" mass="42903">MGTLGNNRLNWLLSSSALSNLGDGIGQVAFPLVAAMLTRDPVLIAGLAVAQMLPWLLFGAVAGVLLDRVDRRRAMLVANVLHAVVVGALAIMVLAGTASIPIVYVAALLMGTAETVADSAATVLIPALVDKSDLESANSKLQSTEIVGQIFVGNPVGSLAFAVFAAFPFLLNTAAYVLAAILLVGLAGSYSARQAADVEPVRGMRAEFAVGVRWLRGSPLILRLIVLAGLLGMTMEFAQAQLVLYALEDLRLSEAAFGVFAFAAGVGGLAGTGIAARLVARFSRWSVLLAGIVVSGLAIGAMGLVHQPVLAAVLLGCFGGAVIVINVVVGTLRHLAVPDALLGRVIGVWRTLVWGAVPVGALIGGLLTRWLHSPSWTFVVSGASQVVIAGAAAMFLRPFRARINGRPALSAGADTVA</sequence>
<comment type="subcellular location">
    <subcellularLocation>
        <location evidence="1">Cell membrane</location>
        <topology evidence="1">Multi-pass membrane protein</topology>
    </subcellularLocation>
</comment>
<feature type="transmembrane region" description="Helical" evidence="7">
    <location>
        <begin position="214"/>
        <end position="235"/>
    </location>
</feature>
<feature type="transmembrane region" description="Helical" evidence="7">
    <location>
        <begin position="42"/>
        <end position="64"/>
    </location>
</feature>
<feature type="transmembrane region" description="Helical" evidence="7">
    <location>
        <begin position="173"/>
        <end position="193"/>
    </location>
</feature>
<keyword evidence="3" id="KW-1003">Cell membrane</keyword>